<gene>
    <name evidence="1" type="ORF">RUMCAL_02943</name>
</gene>
<evidence type="ECO:0000313" key="2">
    <source>
        <dbReference type="Proteomes" id="UP000016662"/>
    </source>
</evidence>
<keyword evidence="2" id="KW-1185">Reference proteome</keyword>
<dbReference type="Proteomes" id="UP000016662">
    <property type="component" value="Unassembled WGS sequence"/>
</dbReference>
<dbReference type="RefSeq" id="WP_021681130.1">
    <property type="nucleotide sequence ID" value="NZ_KI260332.1"/>
</dbReference>
<protein>
    <submittedName>
        <fullName evidence="1">Uncharacterized protein</fullName>
    </submittedName>
</protein>
<dbReference type="HOGENOM" id="CLU_2275410_0_0_9"/>
<dbReference type="EMBL" id="AWVF01000378">
    <property type="protein sequence ID" value="ERJ89600.1"/>
    <property type="molecule type" value="Genomic_DNA"/>
</dbReference>
<name>U2KBX9_9FIRM</name>
<comment type="caution">
    <text evidence="1">The sequence shown here is derived from an EMBL/GenBank/DDBJ whole genome shotgun (WGS) entry which is preliminary data.</text>
</comment>
<dbReference type="PATRIC" id="fig|411473.3.peg.2475"/>
<reference evidence="1 2" key="1">
    <citation type="submission" date="2013-07" db="EMBL/GenBank/DDBJ databases">
        <authorList>
            <person name="Weinstock G."/>
            <person name="Sodergren E."/>
            <person name="Wylie T."/>
            <person name="Fulton L."/>
            <person name="Fulton R."/>
            <person name="Fronick C."/>
            <person name="O'Laughlin M."/>
            <person name="Godfrey J."/>
            <person name="Miner T."/>
            <person name="Herter B."/>
            <person name="Appelbaum E."/>
            <person name="Cordes M."/>
            <person name="Lek S."/>
            <person name="Wollam A."/>
            <person name="Pepin K.H."/>
            <person name="Palsikar V.B."/>
            <person name="Mitreva M."/>
            <person name="Wilson R.K."/>
        </authorList>
    </citation>
    <scope>NUCLEOTIDE SEQUENCE [LARGE SCALE GENOMIC DNA]</scope>
    <source>
        <strain evidence="1 2">ATCC 27760</strain>
    </source>
</reference>
<dbReference type="AlphaFoldDB" id="U2KBX9"/>
<evidence type="ECO:0000313" key="1">
    <source>
        <dbReference type="EMBL" id="ERJ89600.1"/>
    </source>
</evidence>
<accession>U2KBX9</accession>
<sequence>MESMLSFDWSSVSVNSGEVIALMRKHRNDKLDVLFHYADGIYRVGVDPENAREPFYMDDETYPSMFAFCSSACIEGGFLLPDLQAPLHILAVNGGDPAEFFA</sequence>
<proteinExistence type="predicted"/>
<organism evidence="1 2">
    <name type="scientific">Ruminococcus callidus ATCC 27760</name>
    <dbReference type="NCBI Taxonomy" id="411473"/>
    <lineage>
        <taxon>Bacteria</taxon>
        <taxon>Bacillati</taxon>
        <taxon>Bacillota</taxon>
        <taxon>Clostridia</taxon>
        <taxon>Eubacteriales</taxon>
        <taxon>Oscillospiraceae</taxon>
        <taxon>Ruminococcus</taxon>
    </lineage>
</organism>